<dbReference type="PANTHER" id="PTHR31527:SF0">
    <property type="entry name" value="RE64534P"/>
    <property type="match status" value="1"/>
</dbReference>
<keyword evidence="3" id="KW-1185">Reference proteome</keyword>
<reference evidence="2 3" key="1">
    <citation type="submission" date="2016-10" db="EMBL/GenBank/DDBJ databases">
        <authorList>
            <person name="de Groot N.N."/>
        </authorList>
    </citation>
    <scope>NUCLEOTIDE SEQUENCE [LARGE SCALE GENOMIC DNA]</scope>
    <source>
        <strain evidence="2 3">JCM 11308</strain>
    </source>
</reference>
<sequence>MSTTSTANTVAVNGTAVNDTATTAAARDHARAQAGTVTDSMPVLPASAWPNPPAGVAADRLTWAETVPGGRYTAKVLARGTRLRLRDLDGAACANLLLYRADATHERLNVADTVKVPWQAYLGTGHPLLSDAGRVLATVVADTSGRHDAFCGTTSLAANTAKYGEGSAHSGAPAGRELLTLAAAKHGLTARDLPPVLTFFHGVRVESDGALTSVGTAGAGTELELLVHLPVIVLIANTAHPLDPAPTYPTTSLEVLAWAAPEDLDALVSGAGSGDDPEYQRAVLNTEDAAAAAAPQFGKDAK</sequence>
<dbReference type="PANTHER" id="PTHR31527">
    <property type="entry name" value="RE64534P"/>
    <property type="match status" value="1"/>
</dbReference>
<evidence type="ECO:0000313" key="3">
    <source>
        <dbReference type="Proteomes" id="UP000199417"/>
    </source>
</evidence>
<dbReference type="RefSeq" id="WP_072843856.1">
    <property type="nucleotide sequence ID" value="NZ_FNAB01000002.1"/>
</dbReference>
<evidence type="ECO:0000259" key="1">
    <source>
        <dbReference type="Pfam" id="PF09347"/>
    </source>
</evidence>
<name>A0A1G6QNF8_9NOCA</name>
<dbReference type="Pfam" id="PF09347">
    <property type="entry name" value="DUF1989"/>
    <property type="match status" value="1"/>
</dbReference>
<organism evidence="2 3">
    <name type="scientific">Rhodococcus tukisamuensis</name>
    <dbReference type="NCBI Taxonomy" id="168276"/>
    <lineage>
        <taxon>Bacteria</taxon>
        <taxon>Bacillati</taxon>
        <taxon>Actinomycetota</taxon>
        <taxon>Actinomycetes</taxon>
        <taxon>Mycobacteriales</taxon>
        <taxon>Nocardiaceae</taxon>
        <taxon>Rhodococcus</taxon>
    </lineage>
</organism>
<protein>
    <recommendedName>
        <fullName evidence="1">DUF1989 domain-containing protein</fullName>
    </recommendedName>
</protein>
<dbReference type="STRING" id="168276.SAMN05444580_102119"/>
<dbReference type="Proteomes" id="UP000199417">
    <property type="component" value="Unassembled WGS sequence"/>
</dbReference>
<dbReference type="InterPro" id="IPR017792">
    <property type="entry name" value="UAAP1"/>
</dbReference>
<evidence type="ECO:0000313" key="2">
    <source>
        <dbReference type="EMBL" id="SDC93225.1"/>
    </source>
</evidence>
<feature type="domain" description="DUF1989" evidence="1">
    <location>
        <begin position="65"/>
        <end position="231"/>
    </location>
</feature>
<dbReference type="InterPro" id="IPR018959">
    <property type="entry name" value="DUF1989"/>
</dbReference>
<proteinExistence type="predicted"/>
<gene>
    <name evidence="2" type="ORF">SAMN05444580_102119</name>
</gene>
<dbReference type="AlphaFoldDB" id="A0A1G6QNF8"/>
<dbReference type="NCBIfam" id="TIGR03425">
    <property type="entry name" value="urea_degr_2"/>
    <property type="match status" value="1"/>
</dbReference>
<accession>A0A1G6QNF8</accession>
<dbReference type="EMBL" id="FNAB01000002">
    <property type="protein sequence ID" value="SDC93225.1"/>
    <property type="molecule type" value="Genomic_DNA"/>
</dbReference>